<dbReference type="InterPro" id="IPR038765">
    <property type="entry name" value="Papain-like_cys_pep_sf"/>
</dbReference>
<evidence type="ECO:0000259" key="2">
    <source>
        <dbReference type="Pfam" id="PF01841"/>
    </source>
</evidence>
<sequence length="660" mass="71925">MRGPSQSRLARLGFALCLFAAAAPLAMARTEPVLPDWVTSAAALNPGKLPPTANAVVLYQGDLLTVEPDGSAEERLRTVVKILTPEGRQDATPVASYNKDTPLKSFSVWSISPDGHHFAMKKRDYVDAGYNDDSMLYVDVRFRTADPPGADPGGIVAWEVVQKVPSYMSEDTWQLQQFLPMTKTVFELKLPQGWHHEAVWFRHTPMTPVTEPDGTLRWEAGHEPGVYMAGVPLAPAGITQASRMVVHYAAQPLPQGDALWARIGNWYDKLSSAQTAGGSPVKTAALGVATPTEDFMTRLDRVATFMQRNIRYVGVEIGIGGLKPHPADAVLQDRYGDCKDKVTLMIAMLDAVGIHSTYVLVDTHRGFVSPHVPSIDGNHAIIAIQIPAGYQNPRLQSVVQTRTGNRYLIFDPTNEYVPIGLLPGYLQGGYGLLVDGLESQVIALPVMPPATDTTTHTASLKLSADGTLSGTVKVTMNGASSWDTRDFYAESTAKQLTTHYNQVMGNDFTAFTLQKATFSQANALTQPFAISYTFTAPAYAHTAGSLLLVRPRVMGSVEQPLNNKPRKYPISFDSLGTWKDTVSIQLPPGYTVDDLPDPVHLDVGFADYTSDVKTVGNTLEYTRQYVQKKLTLPASDYAQLQQLEGAIATDESNSAVLKKD</sequence>
<keyword evidence="1" id="KW-0732">Signal</keyword>
<dbReference type="InterPro" id="IPR002931">
    <property type="entry name" value="Transglutaminase-like"/>
</dbReference>
<dbReference type="Gene3D" id="3.10.620.30">
    <property type="match status" value="1"/>
</dbReference>
<protein>
    <submittedName>
        <fullName evidence="4">DUF3857 domain-containing protein</fullName>
    </submittedName>
</protein>
<feature type="signal peptide" evidence="1">
    <location>
        <begin position="1"/>
        <end position="28"/>
    </location>
</feature>
<feature type="chain" id="PRO_5031025497" evidence="1">
    <location>
        <begin position="29"/>
        <end position="660"/>
    </location>
</feature>
<comment type="caution">
    <text evidence="4">The sequence shown here is derived from an EMBL/GenBank/DDBJ whole genome shotgun (WGS) entry which is preliminary data.</text>
</comment>
<dbReference type="SUPFAM" id="SSF54001">
    <property type="entry name" value="Cysteine proteinases"/>
    <property type="match status" value="1"/>
</dbReference>
<evidence type="ECO:0000259" key="3">
    <source>
        <dbReference type="Pfam" id="PF12969"/>
    </source>
</evidence>
<reference evidence="4" key="1">
    <citation type="journal article" date="2020" name="mSystems">
        <title>Genome- and Community-Level Interaction Insights into Carbon Utilization and Element Cycling Functions of Hydrothermarchaeota in Hydrothermal Sediment.</title>
        <authorList>
            <person name="Zhou Z."/>
            <person name="Liu Y."/>
            <person name="Xu W."/>
            <person name="Pan J."/>
            <person name="Luo Z.H."/>
            <person name="Li M."/>
        </authorList>
    </citation>
    <scope>NUCLEOTIDE SEQUENCE [LARGE SCALE GENOMIC DNA]</scope>
    <source>
        <strain evidence="4">SpSt-855</strain>
    </source>
</reference>
<gene>
    <name evidence="4" type="ORF">ENW50_13450</name>
</gene>
<organism evidence="4">
    <name type="scientific">Acidobacterium capsulatum</name>
    <dbReference type="NCBI Taxonomy" id="33075"/>
    <lineage>
        <taxon>Bacteria</taxon>
        <taxon>Pseudomonadati</taxon>
        <taxon>Acidobacteriota</taxon>
        <taxon>Terriglobia</taxon>
        <taxon>Terriglobales</taxon>
        <taxon>Acidobacteriaceae</taxon>
        <taxon>Acidobacterium</taxon>
    </lineage>
</organism>
<dbReference type="AlphaFoldDB" id="A0A7V4XUW0"/>
<dbReference type="EMBL" id="DTKL01000081">
    <property type="protein sequence ID" value="HGY95673.1"/>
    <property type="molecule type" value="Genomic_DNA"/>
</dbReference>
<evidence type="ECO:0000256" key="1">
    <source>
        <dbReference type="SAM" id="SignalP"/>
    </source>
</evidence>
<proteinExistence type="predicted"/>
<dbReference type="InterPro" id="IPR024618">
    <property type="entry name" value="DUF3857"/>
</dbReference>
<dbReference type="Gene3D" id="2.60.40.3140">
    <property type="match status" value="1"/>
</dbReference>
<name>A0A7V4XUW0_9BACT</name>
<dbReference type="Pfam" id="PF12969">
    <property type="entry name" value="DUF3857"/>
    <property type="match status" value="1"/>
</dbReference>
<accession>A0A7V4XUW0</accession>
<feature type="domain" description="Transglutaminase-like" evidence="2">
    <location>
        <begin position="289"/>
        <end position="373"/>
    </location>
</feature>
<dbReference type="Gene3D" id="2.60.120.1130">
    <property type="match status" value="1"/>
</dbReference>
<evidence type="ECO:0000313" key="4">
    <source>
        <dbReference type="EMBL" id="HGY95673.1"/>
    </source>
</evidence>
<dbReference type="Pfam" id="PF01841">
    <property type="entry name" value="Transglut_core"/>
    <property type="match status" value="1"/>
</dbReference>
<feature type="domain" description="DUF3857" evidence="3">
    <location>
        <begin position="68"/>
        <end position="222"/>
    </location>
</feature>